<evidence type="ECO:0000256" key="10">
    <source>
        <dbReference type="ARBA" id="ARBA00023180"/>
    </source>
</evidence>
<keyword evidence="8" id="KW-1133">Transmembrane helix</keyword>
<evidence type="ECO:0000256" key="5">
    <source>
        <dbReference type="ARBA" id="ARBA00022679"/>
    </source>
</evidence>
<dbReference type="PANTHER" id="PTHR19300:SF30">
    <property type="entry name" value="BETA-1,4-GALACTOSYLTRANSFERASE 7"/>
    <property type="match status" value="1"/>
</dbReference>
<keyword evidence="5" id="KW-0808">Transferase</keyword>
<dbReference type="SUPFAM" id="SSF53448">
    <property type="entry name" value="Nucleotide-diphospho-sugar transferases"/>
    <property type="match status" value="1"/>
</dbReference>
<evidence type="ECO:0000313" key="14">
    <source>
        <dbReference type="EMBL" id="QHT79827.1"/>
    </source>
</evidence>
<evidence type="ECO:0000256" key="2">
    <source>
        <dbReference type="ARBA" id="ARBA00004922"/>
    </source>
</evidence>
<dbReference type="EMBL" id="MN739955">
    <property type="protein sequence ID" value="QHT79827.1"/>
    <property type="molecule type" value="Genomic_DNA"/>
</dbReference>
<evidence type="ECO:0000256" key="8">
    <source>
        <dbReference type="ARBA" id="ARBA00022989"/>
    </source>
</evidence>
<evidence type="ECO:0000256" key="11">
    <source>
        <dbReference type="SAM" id="MobiDB-lite"/>
    </source>
</evidence>
<evidence type="ECO:0000256" key="6">
    <source>
        <dbReference type="ARBA" id="ARBA00022692"/>
    </source>
</evidence>
<evidence type="ECO:0000256" key="9">
    <source>
        <dbReference type="ARBA" id="ARBA00023136"/>
    </source>
</evidence>
<protein>
    <recommendedName>
        <fullName evidence="15">Galactosyltransferase C-terminal domain-containing protein</fullName>
    </recommendedName>
</protein>
<feature type="region of interest" description="Disordered" evidence="11">
    <location>
        <begin position="1"/>
        <end position="30"/>
    </location>
</feature>
<evidence type="ECO:0000259" key="12">
    <source>
        <dbReference type="Pfam" id="PF02709"/>
    </source>
</evidence>
<dbReference type="GO" id="GO:0005794">
    <property type="term" value="C:Golgi apparatus"/>
    <property type="evidence" value="ECO:0007669"/>
    <property type="project" value="TreeGrafter"/>
</dbReference>
<feature type="compositionally biased region" description="Polar residues" evidence="11">
    <location>
        <begin position="10"/>
        <end position="19"/>
    </location>
</feature>
<evidence type="ECO:0008006" key="15">
    <source>
        <dbReference type="Google" id="ProtNLM"/>
    </source>
</evidence>
<dbReference type="InterPro" id="IPR027791">
    <property type="entry name" value="Galactosyl_T_C"/>
</dbReference>
<dbReference type="InterPro" id="IPR027995">
    <property type="entry name" value="Galactosyl_T_N"/>
</dbReference>
<keyword evidence="7" id="KW-0735">Signal-anchor</keyword>
<reference evidence="14" key="1">
    <citation type="journal article" date="2020" name="Nature">
        <title>Giant virus diversity and host interactions through global metagenomics.</title>
        <authorList>
            <person name="Schulz F."/>
            <person name="Roux S."/>
            <person name="Paez-Espino D."/>
            <person name="Jungbluth S."/>
            <person name="Walsh D.A."/>
            <person name="Denef V.J."/>
            <person name="McMahon K.D."/>
            <person name="Konstantinidis K.T."/>
            <person name="Eloe-Fadrosh E.A."/>
            <person name="Kyrpides N.C."/>
            <person name="Woyke T."/>
        </authorList>
    </citation>
    <scope>NUCLEOTIDE SEQUENCE</scope>
    <source>
        <strain evidence="14">GVMAG-M-3300023184-105</strain>
    </source>
</reference>
<keyword evidence="9" id="KW-0472">Membrane</keyword>
<keyword evidence="6" id="KW-0812">Transmembrane</keyword>
<dbReference type="Pfam" id="PF13733">
    <property type="entry name" value="Glyco_transf_7N"/>
    <property type="match status" value="1"/>
</dbReference>
<evidence type="ECO:0000259" key="13">
    <source>
        <dbReference type="Pfam" id="PF13733"/>
    </source>
</evidence>
<proteinExistence type="inferred from homology"/>
<dbReference type="GO" id="GO:0008378">
    <property type="term" value="F:galactosyltransferase activity"/>
    <property type="evidence" value="ECO:0007669"/>
    <property type="project" value="TreeGrafter"/>
</dbReference>
<keyword evidence="4" id="KW-0328">Glycosyltransferase</keyword>
<dbReference type="UniPathway" id="UPA00378"/>
<comment type="pathway">
    <text evidence="2">Protein modification; protein glycosylation.</text>
</comment>
<comment type="similarity">
    <text evidence="3">Belongs to the glycosyltransferase 7 family.</text>
</comment>
<feature type="compositionally biased region" description="Basic and acidic residues" evidence="11">
    <location>
        <begin position="21"/>
        <end position="30"/>
    </location>
</feature>
<dbReference type="AlphaFoldDB" id="A0A6C0HHE1"/>
<evidence type="ECO:0000256" key="3">
    <source>
        <dbReference type="ARBA" id="ARBA00005735"/>
    </source>
</evidence>
<organism evidence="14">
    <name type="scientific">viral metagenome</name>
    <dbReference type="NCBI Taxonomy" id="1070528"/>
    <lineage>
        <taxon>unclassified sequences</taxon>
        <taxon>metagenomes</taxon>
        <taxon>organismal metagenomes</taxon>
    </lineage>
</organism>
<feature type="region of interest" description="Disordered" evidence="11">
    <location>
        <begin position="65"/>
        <end position="85"/>
    </location>
</feature>
<feature type="domain" description="Galactosyltransferase C-terminal" evidence="12">
    <location>
        <begin position="198"/>
        <end position="242"/>
    </location>
</feature>
<keyword evidence="10" id="KW-0325">Glycoprotein</keyword>
<dbReference type="InterPro" id="IPR029044">
    <property type="entry name" value="Nucleotide-diphossugar_trans"/>
</dbReference>
<feature type="domain" description="Galactosyltransferase N-terminal" evidence="13">
    <location>
        <begin position="55"/>
        <end position="180"/>
    </location>
</feature>
<dbReference type="GO" id="GO:0005975">
    <property type="term" value="P:carbohydrate metabolic process"/>
    <property type="evidence" value="ECO:0007669"/>
    <property type="project" value="InterPro"/>
</dbReference>
<sequence length="346" mass="40598">MSYTDKTDDTNVSNNSWNATEEYKNKNGEPKIEDFGYESEYLAKLALEDLLPNSKESQNITISLEENESISVPESECHEPSGEQPPKQVIPKIVFIVPYRNRETQLKAFKTHMKIILEDYPKEDYVIHYIHQMDERVFNRGAMKNIGFLVVKNKYPNDYQNITLVFNDIDTMPVRKNLFYYDTVPGVVKHFFGFTFTLGGIVSIKAADFERVNGFPNFWAWGYEDNLIQKRIESIGMTIDRSIFYNIGHADIIQKNEEITREVNQSEYNRYLRKTTEGIYSIQNLDYTIDNESGFVNVKWFNTEYNPNIKTYRLHDLRAGPMPYDTKFGMMYNNRRLRGGRMRMGI</sequence>
<dbReference type="InterPro" id="IPR003859">
    <property type="entry name" value="Galactosyl_T"/>
</dbReference>
<evidence type="ECO:0000256" key="4">
    <source>
        <dbReference type="ARBA" id="ARBA00022676"/>
    </source>
</evidence>
<name>A0A6C0HHE1_9ZZZZ</name>
<dbReference type="Pfam" id="PF02709">
    <property type="entry name" value="Glyco_transf_7C"/>
    <property type="match status" value="1"/>
</dbReference>
<comment type="subcellular location">
    <subcellularLocation>
        <location evidence="1">Membrane</location>
        <topology evidence="1">Single-pass type II membrane protein</topology>
    </subcellularLocation>
</comment>
<dbReference type="GO" id="GO:0016020">
    <property type="term" value="C:membrane"/>
    <property type="evidence" value="ECO:0007669"/>
    <property type="project" value="UniProtKB-SubCell"/>
</dbReference>
<dbReference type="Gene3D" id="3.90.550.10">
    <property type="entry name" value="Spore Coat Polysaccharide Biosynthesis Protein SpsA, Chain A"/>
    <property type="match status" value="1"/>
</dbReference>
<accession>A0A6C0HHE1</accession>
<dbReference type="PANTHER" id="PTHR19300">
    <property type="entry name" value="BETA-1,4-GALACTOSYLTRANSFERASE"/>
    <property type="match status" value="1"/>
</dbReference>
<evidence type="ECO:0000256" key="1">
    <source>
        <dbReference type="ARBA" id="ARBA00004606"/>
    </source>
</evidence>
<evidence type="ECO:0000256" key="7">
    <source>
        <dbReference type="ARBA" id="ARBA00022968"/>
    </source>
</evidence>